<comment type="caution">
    <text evidence="2">The sequence shown here is derived from an EMBL/GenBank/DDBJ whole genome shotgun (WGS) entry which is preliminary data.</text>
</comment>
<dbReference type="Proteomes" id="UP001431783">
    <property type="component" value="Unassembled WGS sequence"/>
</dbReference>
<proteinExistence type="predicted"/>
<sequence>MINREAQRGNYATPDPFEGPISHPTTFTRRVCAVYMCTKVSGEVTRPWSRVITDAGAPPEPMTSRHLCSPRTAYRSQQDACVAGRIVTICGPVRWELGGQGSEE</sequence>
<gene>
    <name evidence="2" type="ORF">WA026_006113</name>
</gene>
<organism evidence="2 3">
    <name type="scientific">Henosepilachna vigintioctopunctata</name>
    <dbReference type="NCBI Taxonomy" id="420089"/>
    <lineage>
        <taxon>Eukaryota</taxon>
        <taxon>Metazoa</taxon>
        <taxon>Ecdysozoa</taxon>
        <taxon>Arthropoda</taxon>
        <taxon>Hexapoda</taxon>
        <taxon>Insecta</taxon>
        <taxon>Pterygota</taxon>
        <taxon>Neoptera</taxon>
        <taxon>Endopterygota</taxon>
        <taxon>Coleoptera</taxon>
        <taxon>Polyphaga</taxon>
        <taxon>Cucujiformia</taxon>
        <taxon>Coccinelloidea</taxon>
        <taxon>Coccinellidae</taxon>
        <taxon>Epilachninae</taxon>
        <taxon>Epilachnini</taxon>
        <taxon>Henosepilachna</taxon>
    </lineage>
</organism>
<protein>
    <submittedName>
        <fullName evidence="2">Uncharacterized protein</fullName>
    </submittedName>
</protein>
<keyword evidence="3" id="KW-1185">Reference proteome</keyword>
<evidence type="ECO:0000313" key="2">
    <source>
        <dbReference type="EMBL" id="KAK9870018.1"/>
    </source>
</evidence>
<evidence type="ECO:0000256" key="1">
    <source>
        <dbReference type="SAM" id="MobiDB-lite"/>
    </source>
</evidence>
<dbReference type="AlphaFoldDB" id="A0AAW1TNP1"/>
<dbReference type="EMBL" id="JARQZJ010000002">
    <property type="protein sequence ID" value="KAK9870018.1"/>
    <property type="molecule type" value="Genomic_DNA"/>
</dbReference>
<evidence type="ECO:0000313" key="3">
    <source>
        <dbReference type="Proteomes" id="UP001431783"/>
    </source>
</evidence>
<accession>A0AAW1TNP1</accession>
<name>A0AAW1TNP1_9CUCU</name>
<feature type="region of interest" description="Disordered" evidence="1">
    <location>
        <begin position="1"/>
        <end position="22"/>
    </location>
</feature>
<reference evidence="2 3" key="1">
    <citation type="submission" date="2023-03" db="EMBL/GenBank/DDBJ databases">
        <title>Genome insight into feeding habits of ladybird beetles.</title>
        <authorList>
            <person name="Li H.-S."/>
            <person name="Huang Y.-H."/>
            <person name="Pang H."/>
        </authorList>
    </citation>
    <scope>NUCLEOTIDE SEQUENCE [LARGE SCALE GENOMIC DNA]</scope>
    <source>
        <strain evidence="2">SYSU_2023b</strain>
        <tissue evidence="2">Whole body</tissue>
    </source>
</reference>